<dbReference type="InterPro" id="IPR001959">
    <property type="entry name" value="Transposase"/>
</dbReference>
<name>A0A0W8F5W7_9ZZZZ</name>
<comment type="caution">
    <text evidence="8">The sequence shown here is derived from an EMBL/GenBank/DDBJ whole genome shotgun (WGS) entry which is preliminary data.</text>
</comment>
<evidence type="ECO:0000256" key="3">
    <source>
        <dbReference type="ARBA" id="ARBA00022578"/>
    </source>
</evidence>
<evidence type="ECO:0000256" key="4">
    <source>
        <dbReference type="ARBA" id="ARBA00023125"/>
    </source>
</evidence>
<dbReference type="NCBIfam" id="TIGR01766">
    <property type="entry name" value="IS200/IS605 family accessory protein TnpB-like domain"/>
    <property type="match status" value="1"/>
</dbReference>
<keyword evidence="4" id="KW-0238">DNA-binding</keyword>
<keyword evidence="5" id="KW-0233">DNA recombination</keyword>
<evidence type="ECO:0000259" key="7">
    <source>
        <dbReference type="Pfam" id="PF07282"/>
    </source>
</evidence>
<dbReference type="PANTHER" id="PTHR30405">
    <property type="entry name" value="TRANSPOSASE"/>
    <property type="match status" value="1"/>
</dbReference>
<reference evidence="8" key="1">
    <citation type="journal article" date="2015" name="Proc. Natl. Acad. Sci. U.S.A.">
        <title>Networks of energetic and metabolic interactions define dynamics in microbial communities.</title>
        <authorList>
            <person name="Embree M."/>
            <person name="Liu J.K."/>
            <person name="Al-Bassam M.M."/>
            <person name="Zengler K."/>
        </authorList>
    </citation>
    <scope>NUCLEOTIDE SEQUENCE</scope>
</reference>
<dbReference type="PANTHER" id="PTHR30405:SF11">
    <property type="entry name" value="RNA-GUIDED DNA ENDONUCLEASE RV2885C-RELATED"/>
    <property type="match status" value="1"/>
</dbReference>
<evidence type="ECO:0000256" key="1">
    <source>
        <dbReference type="ARBA" id="ARBA00008761"/>
    </source>
</evidence>
<gene>
    <name evidence="8" type="ORF">ASZ90_014097</name>
</gene>
<dbReference type="AlphaFoldDB" id="A0A0W8F5W7"/>
<dbReference type="NCBIfam" id="NF040570">
    <property type="entry name" value="guided_TnpB"/>
    <property type="match status" value="1"/>
</dbReference>
<keyword evidence="3" id="KW-0815">Transposition</keyword>
<dbReference type="Pfam" id="PF07282">
    <property type="entry name" value="Cas12f1-like_TNB"/>
    <property type="match status" value="1"/>
</dbReference>
<accession>A0A0W8F5W7</accession>
<feature type="domain" description="Probable transposase IS891/IS1136/IS1341" evidence="6">
    <location>
        <begin position="177"/>
        <end position="281"/>
    </location>
</feature>
<dbReference type="InterPro" id="IPR010095">
    <property type="entry name" value="Cas12f1-like_TNB"/>
</dbReference>
<dbReference type="Pfam" id="PF01385">
    <property type="entry name" value="OrfB_IS605"/>
    <property type="match status" value="1"/>
</dbReference>
<evidence type="ECO:0000256" key="5">
    <source>
        <dbReference type="ARBA" id="ARBA00023172"/>
    </source>
</evidence>
<dbReference type="GO" id="GO:0032196">
    <property type="term" value="P:transposition"/>
    <property type="evidence" value="ECO:0007669"/>
    <property type="project" value="UniProtKB-KW"/>
</dbReference>
<dbReference type="InterPro" id="IPR051399">
    <property type="entry name" value="RNA-guided_DNA_endo/Transpos"/>
</dbReference>
<sequence>MQLIKTIVLKLDVPDNDLAELLATFSRGMNYASQIAFDIGKPIGSGQLQKATYKHLRNNLNLKSQMACNVARQVSGAYKTLQSQIDKKESEWQLLDFDPTSATFSFERDFGISGDTLSITTLAGRRRYKLLNYRYAQRYFDGSWKYLASKLCLHKNGAYFFHLACAKDIPDRNIVDASTFMGVDVGINCLAVASTTDKQCKFFAGGEIKNHRNIRSKERRRLQKAGGRYLGTRSSMRTLKKIAGRETRFMTAVNHKVSKDLVKFATDNGVSAIGMEDLTDIRKRTENKVSTEFRYEHSSWAFRQLQAFVEYKAKEAGIAVIYINPEYTSQTCPRCNHISRNNRRGVAFRCEKCGYETHADRVGAMNIEHRTRDLRYILESQGGLVSPPDATRLFA</sequence>
<comment type="similarity">
    <text evidence="1">In the C-terminal section; belongs to the transposase 35 family.</text>
</comment>
<protein>
    <submittedName>
        <fullName evidence="8">Mobile element protein</fullName>
    </submittedName>
</protein>
<feature type="domain" description="Cas12f1-like TNB" evidence="7">
    <location>
        <begin position="302"/>
        <end position="367"/>
    </location>
</feature>
<organism evidence="8">
    <name type="scientific">hydrocarbon metagenome</name>
    <dbReference type="NCBI Taxonomy" id="938273"/>
    <lineage>
        <taxon>unclassified sequences</taxon>
        <taxon>metagenomes</taxon>
        <taxon>ecological metagenomes</taxon>
    </lineage>
</organism>
<evidence type="ECO:0000256" key="2">
    <source>
        <dbReference type="ARBA" id="ARBA00011044"/>
    </source>
</evidence>
<evidence type="ECO:0000259" key="6">
    <source>
        <dbReference type="Pfam" id="PF01385"/>
    </source>
</evidence>
<dbReference type="GO" id="GO:0006310">
    <property type="term" value="P:DNA recombination"/>
    <property type="evidence" value="ECO:0007669"/>
    <property type="project" value="UniProtKB-KW"/>
</dbReference>
<dbReference type="GO" id="GO:0003677">
    <property type="term" value="F:DNA binding"/>
    <property type="evidence" value="ECO:0007669"/>
    <property type="project" value="UniProtKB-KW"/>
</dbReference>
<comment type="similarity">
    <text evidence="2">In the N-terminal section; belongs to the transposase 2 family.</text>
</comment>
<dbReference type="EMBL" id="LNQE01001507">
    <property type="protein sequence ID" value="KUG16221.1"/>
    <property type="molecule type" value="Genomic_DNA"/>
</dbReference>
<proteinExistence type="inferred from homology"/>
<evidence type="ECO:0000313" key="8">
    <source>
        <dbReference type="EMBL" id="KUG16221.1"/>
    </source>
</evidence>